<evidence type="ECO:0000313" key="2">
    <source>
        <dbReference type="EMBL" id="KAF9323819.1"/>
    </source>
</evidence>
<dbReference type="Gene3D" id="3.40.50.300">
    <property type="entry name" value="P-loop containing nucleotide triphosphate hydrolases"/>
    <property type="match status" value="1"/>
</dbReference>
<evidence type="ECO:0000313" key="3">
    <source>
        <dbReference type="Proteomes" id="UP000696485"/>
    </source>
</evidence>
<protein>
    <recommendedName>
        <fullName evidence="1">G domain-containing protein</fullName>
    </recommendedName>
</protein>
<dbReference type="AlphaFoldDB" id="A0A9P5SE64"/>
<proteinExistence type="predicted"/>
<name>A0A9P5SE64_9FUNG</name>
<gene>
    <name evidence="2" type="ORF">BG006_001118</name>
</gene>
<organism evidence="2 3">
    <name type="scientific">Podila minutissima</name>
    <dbReference type="NCBI Taxonomy" id="64525"/>
    <lineage>
        <taxon>Eukaryota</taxon>
        <taxon>Fungi</taxon>
        <taxon>Fungi incertae sedis</taxon>
        <taxon>Mucoromycota</taxon>
        <taxon>Mortierellomycotina</taxon>
        <taxon>Mortierellomycetes</taxon>
        <taxon>Mortierellales</taxon>
        <taxon>Mortierellaceae</taxon>
        <taxon>Podila</taxon>
    </lineage>
</organism>
<dbReference type="Proteomes" id="UP000696485">
    <property type="component" value="Unassembled WGS sequence"/>
</dbReference>
<keyword evidence="3" id="KW-1185">Reference proteome</keyword>
<dbReference type="SUPFAM" id="SSF52540">
    <property type="entry name" value="P-loop containing nucleoside triphosphate hydrolases"/>
    <property type="match status" value="1"/>
</dbReference>
<dbReference type="Pfam" id="PF01926">
    <property type="entry name" value="MMR_HSR1"/>
    <property type="match status" value="1"/>
</dbReference>
<accession>A0A9P5SE64</accession>
<dbReference type="InterPro" id="IPR027417">
    <property type="entry name" value="P-loop_NTPase"/>
</dbReference>
<dbReference type="InterPro" id="IPR006073">
    <property type="entry name" value="GTP-bd"/>
</dbReference>
<dbReference type="GO" id="GO:0005525">
    <property type="term" value="F:GTP binding"/>
    <property type="evidence" value="ECO:0007669"/>
    <property type="project" value="InterPro"/>
</dbReference>
<feature type="domain" description="G" evidence="1">
    <location>
        <begin position="16"/>
        <end position="123"/>
    </location>
</feature>
<reference evidence="2" key="1">
    <citation type="journal article" date="2020" name="Fungal Divers.">
        <title>Resolving the Mortierellaceae phylogeny through synthesis of multi-gene phylogenetics and phylogenomics.</title>
        <authorList>
            <person name="Vandepol N."/>
            <person name="Liber J."/>
            <person name="Desiro A."/>
            <person name="Na H."/>
            <person name="Kennedy M."/>
            <person name="Barry K."/>
            <person name="Grigoriev I.V."/>
            <person name="Miller A.N."/>
            <person name="O'Donnell K."/>
            <person name="Stajich J.E."/>
            <person name="Bonito G."/>
        </authorList>
    </citation>
    <scope>NUCLEOTIDE SEQUENCE</scope>
    <source>
        <strain evidence="2">NVP1</strain>
    </source>
</reference>
<comment type="caution">
    <text evidence="2">The sequence shown here is derived from an EMBL/GenBank/DDBJ whole genome shotgun (WGS) entry which is preliminary data.</text>
</comment>
<evidence type="ECO:0000259" key="1">
    <source>
        <dbReference type="Pfam" id="PF01926"/>
    </source>
</evidence>
<sequence length="257" mass="29070">MTAAQLAAPTEEIKYMVLFGIPGSGKSSIANMLTQGDLFGENTSHISSDTTGGTQNIITLRGEGWAVTDTVGMAADDVDSPRVEGALNQLEEYLRTNRQGFHYIAYVIRREEIPAKDHKRLFQLFQSCFQDAEDNFVLIITHCKDPKWAVEKRNELQDIFGDISIIACDFPYIKEAPRSDRQSRKMGREMLVSDLLKLDYKRAQPILSRETPKETLIREKFEKDPSDQKVTRSLKRFISKFHKGSSKTGGTKTTTNK</sequence>
<dbReference type="EMBL" id="JAAAUY010001206">
    <property type="protein sequence ID" value="KAF9323819.1"/>
    <property type="molecule type" value="Genomic_DNA"/>
</dbReference>